<comment type="similarity">
    <text evidence="3 11">Belongs to the ALG6/ALG8 glucosyltransferase family.</text>
</comment>
<evidence type="ECO:0000256" key="2">
    <source>
        <dbReference type="ARBA" id="ARBA00004922"/>
    </source>
</evidence>
<feature type="transmembrane region" description="Helical" evidence="11">
    <location>
        <begin position="185"/>
        <end position="203"/>
    </location>
</feature>
<dbReference type="EC" id="2.4.1.-" evidence="11"/>
<feature type="transmembrane region" description="Helical" evidence="11">
    <location>
        <begin position="224"/>
        <end position="241"/>
    </location>
</feature>
<keyword evidence="6 11" id="KW-0812">Transmembrane</keyword>
<feature type="transmembrane region" description="Helical" evidence="11">
    <location>
        <begin position="160"/>
        <end position="179"/>
    </location>
</feature>
<evidence type="ECO:0000256" key="1">
    <source>
        <dbReference type="ARBA" id="ARBA00004477"/>
    </source>
</evidence>
<feature type="transmembrane region" description="Helical" evidence="11">
    <location>
        <begin position="119"/>
        <end position="139"/>
    </location>
</feature>
<evidence type="ECO:0000256" key="4">
    <source>
        <dbReference type="ARBA" id="ARBA00022676"/>
    </source>
</evidence>
<keyword evidence="5 11" id="KW-0808">Transferase</keyword>
<comment type="catalytic activity">
    <reaction evidence="10">
        <text>an alpha-D-Glc-(1-&gt;3)-alpha-D-Man-(1-&gt;2)-alpha-D-Man-(1-&gt;2)-alpha-D-Man-(1-&gt;3)-[alpha-D-Man-(1-&gt;2)-alpha-D-Man-(1-&gt;3)-[alpha-D-Man-(1-&gt;2)-alpha-D-Man-(1-&gt;6)]-alpha-D-Man-(1-&gt;6)]-beta-D-Man-(1-&gt;4)-beta-D-GlcNAc-(1-&gt;4)-alpha-D-GlcNAc-diphospho-di-trans,poly-cis-dolichol + a di-trans,poly-cis-dolichyl beta-D-glucosyl phosphate = an alpha-D-Glc-(1-&gt;3)-alpha-D-Glc-(1-&gt;3)-alpha-D-Man-(1-&gt;2)-alpha-D-Man-(1-&gt;2)-alpha-D-Man-(1-&gt;3)-[alpha-D-Man-(1-&gt;2)-alpha-D-Man-(1-&gt;3)-[alpha-D-Man-(1-&gt;2)-alpha-D-Man-(1-&gt;6)]-alpha-D-Man-(1-&gt;6)]-beta-D-Man-(1-&gt;4)-beta-D-GlcNAc-(1-&gt;4)-alpha-D-GlcNAc-diphospho-di-trans,poly-cis-dolichol + a di-trans,poly-cis-dolichyl phosphate + H(+)</text>
        <dbReference type="Rhea" id="RHEA:31307"/>
        <dbReference type="Rhea" id="RHEA-COMP:19498"/>
        <dbReference type="Rhea" id="RHEA-COMP:19502"/>
        <dbReference type="Rhea" id="RHEA-COMP:19521"/>
        <dbReference type="Rhea" id="RHEA-COMP:19522"/>
        <dbReference type="ChEBI" id="CHEBI:15378"/>
        <dbReference type="ChEBI" id="CHEBI:57525"/>
        <dbReference type="ChEBI" id="CHEBI:57683"/>
        <dbReference type="ChEBI" id="CHEBI:132521"/>
        <dbReference type="ChEBI" id="CHEBI:132522"/>
        <dbReference type="EC" id="2.4.1.265"/>
    </reaction>
    <physiologicalReaction direction="left-to-right" evidence="10">
        <dbReference type="Rhea" id="RHEA:31308"/>
    </physiologicalReaction>
</comment>
<evidence type="ECO:0000256" key="9">
    <source>
        <dbReference type="ARBA" id="ARBA00023136"/>
    </source>
</evidence>
<evidence type="ECO:0000256" key="8">
    <source>
        <dbReference type="ARBA" id="ARBA00022989"/>
    </source>
</evidence>
<keyword evidence="9 11" id="KW-0472">Membrane</keyword>
<dbReference type="Proteomes" id="UP000008988">
    <property type="component" value="Unassembled WGS sequence"/>
</dbReference>
<dbReference type="PANTHER" id="PTHR12413:SF2">
    <property type="entry name" value="DOLICHYL PYROPHOSPHATE GLC1MAN9GLCNAC2 ALPHA-1,3-GLUCOSYLTRANSFERASE-RELATED"/>
    <property type="match status" value="1"/>
</dbReference>
<sequence>MPQVLSRLFPFSRGLTHAYWAPNFWALYSFMDKILTTVMLKLPYVHTFATKFIKPPLIPQNIKEINERLAANNNGSKGLVQDVFFVILPQIPPKLTFILTIFYQVLAVLPLLFDPSFKRFVGSLTLCGLASFLFGWHVHEKAIMLVIIPFTFLVGFDRRLLVPFMLVASAGYVSLYPLLYKGQDFFIKTLYTYVWCIIYFAAFRKTTKISSSVERRIFFLDRLALTYIFSLLPIVTVLQILDEVKWRYSFLQKFEFLGLMIYSVYCSLGIISSWFALSWLYNFDELLWQ</sequence>
<feature type="transmembrane region" description="Helical" evidence="11">
    <location>
        <begin position="95"/>
        <end position="113"/>
    </location>
</feature>
<keyword evidence="4 11" id="KW-0328">Glycosyltransferase</keyword>
<dbReference type="GO" id="GO:0005789">
    <property type="term" value="C:endoplasmic reticulum membrane"/>
    <property type="evidence" value="ECO:0007669"/>
    <property type="project" value="UniProtKB-SubCell"/>
</dbReference>
<dbReference type="AlphaFoldDB" id="B5VRW6"/>
<organism evidence="12 13">
    <name type="scientific">Saccharomyces cerevisiae (strain AWRI1631)</name>
    <name type="common">Baker's yeast</name>
    <dbReference type="NCBI Taxonomy" id="545124"/>
    <lineage>
        <taxon>Eukaryota</taxon>
        <taxon>Fungi</taxon>
        <taxon>Dikarya</taxon>
        <taxon>Ascomycota</taxon>
        <taxon>Saccharomycotina</taxon>
        <taxon>Saccharomycetes</taxon>
        <taxon>Saccharomycetales</taxon>
        <taxon>Saccharomycetaceae</taxon>
        <taxon>Saccharomyces</taxon>
    </lineage>
</organism>
<dbReference type="UniPathway" id="UPA00378"/>
<evidence type="ECO:0000313" key="12">
    <source>
        <dbReference type="EMBL" id="EDZ69326.1"/>
    </source>
</evidence>
<comment type="caution">
    <text evidence="11">Lacks conserved residue(s) required for the propagation of feature annotation.</text>
</comment>
<evidence type="ECO:0000256" key="6">
    <source>
        <dbReference type="ARBA" id="ARBA00022692"/>
    </source>
</evidence>
<comment type="caution">
    <text evidence="12">The sequence shown here is derived from an EMBL/GenBank/DDBJ whole genome shotgun (WGS) entry which is preliminary data.</text>
</comment>
<keyword evidence="8 11" id="KW-1133">Transmembrane helix</keyword>
<comment type="pathway">
    <text evidence="2 11">Protein modification; protein glycosylation.</text>
</comment>
<dbReference type="OrthoDB" id="1689333at2759"/>
<dbReference type="InterPro" id="IPR004856">
    <property type="entry name" value="Glyco_trans_ALG6/ALG8"/>
</dbReference>
<dbReference type="EMBL" id="ABSV01002143">
    <property type="protein sequence ID" value="EDZ69326.1"/>
    <property type="molecule type" value="Genomic_DNA"/>
</dbReference>
<proteinExistence type="inferred from homology"/>
<dbReference type="GO" id="GO:0042283">
    <property type="term" value="F:dolichyl pyrophosphate Glc1Man9GlcNAc2 alpha-1,3-glucosyltransferase activity"/>
    <property type="evidence" value="ECO:0007669"/>
    <property type="project" value="UniProtKB-EC"/>
</dbReference>
<name>B5VRW6_YEAS6</name>
<feature type="transmembrane region" description="Helical" evidence="11">
    <location>
        <begin position="261"/>
        <end position="281"/>
    </location>
</feature>
<gene>
    <name evidence="12" type="ORF">AWRI1631_152300</name>
</gene>
<evidence type="ECO:0000256" key="7">
    <source>
        <dbReference type="ARBA" id="ARBA00022824"/>
    </source>
</evidence>
<dbReference type="Pfam" id="PF03155">
    <property type="entry name" value="Alg6_Alg8"/>
    <property type="match status" value="1"/>
</dbReference>
<dbReference type="GO" id="GO:0006487">
    <property type="term" value="P:protein N-linked glycosylation"/>
    <property type="evidence" value="ECO:0007669"/>
    <property type="project" value="TreeGrafter"/>
</dbReference>
<evidence type="ECO:0000256" key="11">
    <source>
        <dbReference type="RuleBase" id="RU363110"/>
    </source>
</evidence>
<reference evidence="12 13" key="1">
    <citation type="journal article" date="2008" name="FEMS Yeast Res.">
        <title>Comparative genome analysis of a Saccharomyces cerevisiae wine strain.</title>
        <authorList>
            <person name="Borneman A.R."/>
            <person name="Forgan A.H."/>
            <person name="Pretorius I.S."/>
            <person name="Chambers P.J."/>
        </authorList>
    </citation>
    <scope>NUCLEOTIDE SEQUENCE [LARGE SCALE GENOMIC DNA]</scope>
    <source>
        <strain evidence="12 13">AWRI1631</strain>
    </source>
</reference>
<evidence type="ECO:0000256" key="5">
    <source>
        <dbReference type="ARBA" id="ARBA00022679"/>
    </source>
</evidence>
<keyword evidence="7 11" id="KW-0256">Endoplasmic reticulum</keyword>
<comment type="subcellular location">
    <subcellularLocation>
        <location evidence="1 11">Endoplasmic reticulum membrane</location>
        <topology evidence="1 11">Multi-pass membrane protein</topology>
    </subcellularLocation>
</comment>
<dbReference type="PANTHER" id="PTHR12413">
    <property type="entry name" value="DOLICHYL GLYCOSYLTRANSFERASE"/>
    <property type="match status" value="1"/>
</dbReference>
<evidence type="ECO:0000256" key="3">
    <source>
        <dbReference type="ARBA" id="ARBA00008715"/>
    </source>
</evidence>
<accession>B5VRW6</accession>
<protein>
    <recommendedName>
        <fullName evidence="11">Alpha-1,3-glucosyltransferase</fullName>
        <ecNumber evidence="11">2.4.1.-</ecNumber>
    </recommendedName>
</protein>
<evidence type="ECO:0000313" key="13">
    <source>
        <dbReference type="Proteomes" id="UP000008988"/>
    </source>
</evidence>
<evidence type="ECO:0000256" key="10">
    <source>
        <dbReference type="ARBA" id="ARBA00047346"/>
    </source>
</evidence>